<feature type="region of interest" description="Disordered" evidence="1">
    <location>
        <begin position="325"/>
        <end position="344"/>
    </location>
</feature>
<dbReference type="Proteomes" id="UP001589844">
    <property type="component" value="Unassembled WGS sequence"/>
</dbReference>
<dbReference type="SUPFAM" id="SSF55874">
    <property type="entry name" value="ATPase domain of HSP90 chaperone/DNA topoisomerase II/histidine kinase"/>
    <property type="match status" value="1"/>
</dbReference>
<proteinExistence type="predicted"/>
<evidence type="ECO:0000313" key="3">
    <source>
        <dbReference type="Proteomes" id="UP001589844"/>
    </source>
</evidence>
<gene>
    <name evidence="2" type="ORF">ACFFJH_04745</name>
</gene>
<comment type="caution">
    <text evidence="2">The sequence shown here is derived from an EMBL/GenBank/DDBJ whole genome shotgun (WGS) entry which is preliminary data.</text>
</comment>
<dbReference type="RefSeq" id="WP_390210454.1">
    <property type="nucleotide sequence ID" value="NZ_JBHLXJ010000004.1"/>
</dbReference>
<dbReference type="Gene3D" id="3.30.565.10">
    <property type="entry name" value="Histidine kinase-like ATPase, C-terminal domain"/>
    <property type="match status" value="1"/>
</dbReference>
<accession>A0ABV6IBB1</accession>
<name>A0ABV6IBB1_9BURK</name>
<evidence type="ECO:0000313" key="2">
    <source>
        <dbReference type="EMBL" id="MFC0349101.1"/>
    </source>
</evidence>
<dbReference type="InterPro" id="IPR036890">
    <property type="entry name" value="HATPase_C_sf"/>
</dbReference>
<evidence type="ECO:0008006" key="4">
    <source>
        <dbReference type="Google" id="ProtNLM"/>
    </source>
</evidence>
<reference evidence="2 3" key="1">
    <citation type="submission" date="2024-09" db="EMBL/GenBank/DDBJ databases">
        <authorList>
            <person name="Sun Q."/>
            <person name="Mori K."/>
        </authorList>
    </citation>
    <scope>NUCLEOTIDE SEQUENCE [LARGE SCALE GENOMIC DNA]</scope>
    <source>
        <strain evidence="2 3">CCM 8677</strain>
    </source>
</reference>
<keyword evidence="3" id="KW-1185">Reference proteome</keyword>
<organism evidence="2 3">
    <name type="scientific">Undibacterium danionis</name>
    <dbReference type="NCBI Taxonomy" id="1812100"/>
    <lineage>
        <taxon>Bacteria</taxon>
        <taxon>Pseudomonadati</taxon>
        <taxon>Pseudomonadota</taxon>
        <taxon>Betaproteobacteria</taxon>
        <taxon>Burkholderiales</taxon>
        <taxon>Oxalobacteraceae</taxon>
        <taxon>Undibacterium</taxon>
    </lineage>
</organism>
<sequence length="344" mass="38364">MQESSVEPLKFYVECLDLDGALKAAKELRLLPEHSSYLIDFSKLSWFEPFGMLYFARQLRDFADSRKPATCQAVGHEKHGYAAYMGFFRTFGLEFGNEVGEAPGSSAYIPITELKIRELHLEAGQSQREVQEIIEMRCAKLATVLARNANGALHETLTYSLREILRNVTEHSNADSIWYAAQYWPSKNLVELSILDQGLGIRATLSRNPHLAISNDADALRLALLPGVSGRAFKGGPTLRKDEWANSGYGLYMTSQICSNGGSFTICSGEEGLIFSKGIERKLEVGFSGTAIRLCIYVPEVKSLNEAFSQFNELARTIDQRVPEPSRLTASMSSRMLSDHFPRD</sequence>
<evidence type="ECO:0000256" key="1">
    <source>
        <dbReference type="SAM" id="MobiDB-lite"/>
    </source>
</evidence>
<dbReference type="EMBL" id="JBHLXJ010000004">
    <property type="protein sequence ID" value="MFC0349101.1"/>
    <property type="molecule type" value="Genomic_DNA"/>
</dbReference>
<protein>
    <recommendedName>
        <fullName evidence="4">ATP-binding protein</fullName>
    </recommendedName>
</protein>